<reference evidence="2 3" key="1">
    <citation type="submission" date="2018-11" db="EMBL/GenBank/DDBJ databases">
        <title>Genomic Encyclopedia of Type Strains, Phase IV (KMG-IV): sequencing the most valuable type-strain genomes for metagenomic binning, comparative biology and taxonomic classification.</title>
        <authorList>
            <person name="Goeker M."/>
        </authorList>
    </citation>
    <scope>NUCLEOTIDE SEQUENCE [LARGE SCALE GENOMIC DNA]</scope>
    <source>
        <strain evidence="2 3">DSM 26537</strain>
    </source>
</reference>
<keyword evidence="1" id="KW-0732">Signal</keyword>
<sequence>MNQKRNQKKWMKLTAWIALFSMIFSLFSPATSISKAALSPLKYYQQVEKANINKQIDSLTKGYSSYISAYQEALKQESGAEVTLKATLDPTFANGLGLEGLTSLKASVISMVKGTKTKSAMNFYANDKQLTSVETYADLNGLYYYLIPDLSKSFLKVSLKDLYANAPSANLQEEMLNYFNAPIPADVLNKILKKYSAIAINKVSNVTMKKDETVTVDKVSSKYTRLTVRINERTGLNIANDILKSAQADTSLRDTLIDLNICTKTEYNNSIKKAMKDIASDLKALKKSNGSTVLTMSIWVDKNDNIVGRSIIVNTDKEYLKLGYKTVRKGTTVGLDAWISEKDYDILRGTGSFTAKLSGATGTVKISMQESSKKSPEVINVNFKDVKYTQKDNTGFINGEFDVTSKLFNGLNIKVKCNGDSNKQDFIFDILQSGKSLVNIALTAKEVPYQDFSLPTSADKSYDMMTQLNNYLLDADMKGFLQKIKDRSDVKVIDDYIDAILKTYVE</sequence>
<gene>
    <name evidence="2" type="ORF">EDD66_10232</name>
</gene>
<keyword evidence="3" id="KW-1185">Reference proteome</keyword>
<evidence type="ECO:0000313" key="2">
    <source>
        <dbReference type="EMBL" id="ROR30381.1"/>
    </source>
</evidence>
<name>A0A3N1XVZ6_9FIRM</name>
<accession>A0A3N1XVZ6</accession>
<dbReference type="EMBL" id="RJVG01000002">
    <property type="protein sequence ID" value="ROR30381.1"/>
    <property type="molecule type" value="Genomic_DNA"/>
</dbReference>
<feature type="chain" id="PRO_5039343783" evidence="1">
    <location>
        <begin position="31"/>
        <end position="506"/>
    </location>
</feature>
<feature type="signal peptide" evidence="1">
    <location>
        <begin position="1"/>
        <end position="30"/>
    </location>
</feature>
<protein>
    <submittedName>
        <fullName evidence="2">Uncharacterized protein</fullName>
    </submittedName>
</protein>
<evidence type="ECO:0000313" key="3">
    <source>
        <dbReference type="Proteomes" id="UP000273083"/>
    </source>
</evidence>
<proteinExistence type="predicted"/>
<organism evidence="2 3">
    <name type="scientific">Mobilisporobacter senegalensis</name>
    <dbReference type="NCBI Taxonomy" id="1329262"/>
    <lineage>
        <taxon>Bacteria</taxon>
        <taxon>Bacillati</taxon>
        <taxon>Bacillota</taxon>
        <taxon>Clostridia</taxon>
        <taxon>Lachnospirales</taxon>
        <taxon>Lachnospiraceae</taxon>
        <taxon>Mobilisporobacter</taxon>
    </lineage>
</organism>
<dbReference type="RefSeq" id="WP_123608091.1">
    <property type="nucleotide sequence ID" value="NZ_RJVG01000002.1"/>
</dbReference>
<dbReference type="OrthoDB" id="192868at2"/>
<evidence type="ECO:0000256" key="1">
    <source>
        <dbReference type="SAM" id="SignalP"/>
    </source>
</evidence>
<dbReference type="Proteomes" id="UP000273083">
    <property type="component" value="Unassembled WGS sequence"/>
</dbReference>
<dbReference type="AlphaFoldDB" id="A0A3N1XVZ6"/>
<comment type="caution">
    <text evidence="2">The sequence shown here is derived from an EMBL/GenBank/DDBJ whole genome shotgun (WGS) entry which is preliminary data.</text>
</comment>